<dbReference type="InterPro" id="IPR017938">
    <property type="entry name" value="Riboflavin_synthase-like_b-brl"/>
</dbReference>
<evidence type="ECO:0000256" key="1">
    <source>
        <dbReference type="SAM" id="MobiDB-lite"/>
    </source>
</evidence>
<dbReference type="InterPro" id="IPR012349">
    <property type="entry name" value="Split_barrel_FMN-bd"/>
</dbReference>
<evidence type="ECO:0000313" key="3">
    <source>
        <dbReference type="EMBL" id="KAK5948767.1"/>
    </source>
</evidence>
<dbReference type="SUPFAM" id="SSF63380">
    <property type="entry name" value="Riboflavin synthase domain-like"/>
    <property type="match status" value="1"/>
</dbReference>
<proteinExistence type="predicted"/>
<dbReference type="Gene3D" id="2.30.110.10">
    <property type="entry name" value="Electron Transport, Fmn-binding Protein, Chain A"/>
    <property type="match status" value="1"/>
</dbReference>
<dbReference type="SUPFAM" id="SSF52343">
    <property type="entry name" value="Ferredoxin reductase-like, C-terminal NADP-linked domain"/>
    <property type="match status" value="1"/>
</dbReference>
<organism evidence="3 4">
    <name type="scientific">Knufia fluminis</name>
    <dbReference type="NCBI Taxonomy" id="191047"/>
    <lineage>
        <taxon>Eukaryota</taxon>
        <taxon>Fungi</taxon>
        <taxon>Dikarya</taxon>
        <taxon>Ascomycota</taxon>
        <taxon>Pezizomycotina</taxon>
        <taxon>Eurotiomycetes</taxon>
        <taxon>Chaetothyriomycetidae</taxon>
        <taxon>Chaetothyriales</taxon>
        <taxon>Trichomeriaceae</taxon>
        <taxon>Knufia</taxon>
    </lineage>
</organism>
<name>A0AAN8I1D8_9EURO</name>
<feature type="domain" description="FAD-binding FR-type" evidence="2">
    <location>
        <begin position="398"/>
        <end position="527"/>
    </location>
</feature>
<dbReference type="PANTHER" id="PTHR42815:SF2">
    <property type="entry name" value="FAD-BINDING, PUTATIVE (AFU_ORTHOLOGUE AFUA_6G07600)-RELATED"/>
    <property type="match status" value="1"/>
</dbReference>
<reference evidence="3 4" key="1">
    <citation type="submission" date="2022-12" db="EMBL/GenBank/DDBJ databases">
        <title>Genomic features and morphological characterization of a novel Knufia sp. strain isolated from spacecraft assembly facility.</title>
        <authorList>
            <person name="Teixeira M."/>
            <person name="Chander A.M."/>
            <person name="Stajich J.E."/>
            <person name="Venkateswaran K."/>
        </authorList>
    </citation>
    <scope>NUCLEOTIDE SEQUENCE [LARGE SCALE GENOMIC DNA]</scope>
    <source>
        <strain evidence="3 4">FJI-L2-BK-P2</strain>
    </source>
</reference>
<dbReference type="PANTHER" id="PTHR42815">
    <property type="entry name" value="FAD-BINDING, PUTATIVE (AFU_ORTHOLOGUE AFUA_6G07600)-RELATED"/>
    <property type="match status" value="1"/>
</dbReference>
<feature type="compositionally biased region" description="Polar residues" evidence="1">
    <location>
        <begin position="348"/>
        <end position="364"/>
    </location>
</feature>
<dbReference type="GO" id="GO:0016491">
    <property type="term" value="F:oxidoreductase activity"/>
    <property type="evidence" value="ECO:0007669"/>
    <property type="project" value="InterPro"/>
</dbReference>
<dbReference type="AlphaFoldDB" id="A0AAN8I1D8"/>
<dbReference type="Proteomes" id="UP001316803">
    <property type="component" value="Unassembled WGS sequence"/>
</dbReference>
<dbReference type="SUPFAM" id="SSF50475">
    <property type="entry name" value="FMN-binding split barrel"/>
    <property type="match status" value="1"/>
</dbReference>
<comment type="caution">
    <text evidence="3">The sequence shown here is derived from an EMBL/GenBank/DDBJ whole genome shotgun (WGS) entry which is preliminary data.</text>
</comment>
<dbReference type="EMBL" id="JAKLMC020000043">
    <property type="protein sequence ID" value="KAK5948767.1"/>
    <property type="molecule type" value="Genomic_DNA"/>
</dbReference>
<dbReference type="InterPro" id="IPR039261">
    <property type="entry name" value="FNR_nucleotide-bd"/>
</dbReference>
<dbReference type="Gene3D" id="3.40.50.80">
    <property type="entry name" value="Nucleotide-binding domain of ferredoxin-NADP reductase (FNR) module"/>
    <property type="match status" value="1"/>
</dbReference>
<gene>
    <name evidence="3" type="ORF">OHC33_010190</name>
</gene>
<evidence type="ECO:0000313" key="4">
    <source>
        <dbReference type="Proteomes" id="UP001316803"/>
    </source>
</evidence>
<dbReference type="InterPro" id="IPR017927">
    <property type="entry name" value="FAD-bd_FR_type"/>
</dbReference>
<feature type="region of interest" description="Disordered" evidence="1">
    <location>
        <begin position="342"/>
        <end position="364"/>
    </location>
</feature>
<accession>A0AAN8I1D8</accession>
<dbReference type="Gene3D" id="2.40.30.10">
    <property type="entry name" value="Translation factors"/>
    <property type="match status" value="1"/>
</dbReference>
<protein>
    <recommendedName>
        <fullName evidence="2">FAD-binding FR-type domain-containing protein</fullName>
    </recommendedName>
</protein>
<keyword evidence="4" id="KW-1185">Reference proteome</keyword>
<evidence type="ECO:0000259" key="2">
    <source>
        <dbReference type="PROSITE" id="PS51384"/>
    </source>
</evidence>
<dbReference type="PROSITE" id="PS51384">
    <property type="entry name" value="FAD_FR"/>
    <property type="match status" value="1"/>
</dbReference>
<sequence>MAFYQALPWHAGEDKIHELTRVPPSDNPTHPMLPQYAAKRISVSPTIALGTTDDQDRVWCTLWGGDLPIAQQVAPGGVIGIRTQVDASFDPVVQALYGGKDDGEVVRHDPKNGKMVSGLSIKLEDRDRIKLFGRMMAGSLSTDEAVSEVSERASTEGKGQASKTGNAQLVVQITQSLGNCPKYLNKKTIKSYQSAKPRLVSESTLLTEEAFSHVHNADMFFLASRGPEDMDCNHRGGPPGFIRVQQPTDSTQPQSSVLVWPEYSGNNLYQTLGNIMHDPKIGIVIPDYTAGNVLYVSGHAEVLLDQAASSVIQKSKLAVRFTISSARFVHDGLTFRGEPCTDNKDVSSSHPVTTRSITDGQSPYNPRVRYLTSELPFTTNKTDSISTLPPDEYRPSNSADLTATLTKKTPITPTITKYRFTLSSTNPHSFDPQMSPLWQPGQYIALDFSDELYMGYTHMNDSDPTSLNDDFIRTFTVASIYKPGAEVEFEIIVRNVGVVTKWLSYQNDRSGMTTIEVRGFGGDFRFARAAALDEPEQSEDQTKKNVFIAAGVGITPLLGQIRDEEGAGDGLIVLWTVNIKDIGLAVDVLKSAQEGMKKNLRLFVTGIGNEAGDSKNMKMLAELEQEDSHAEDGLRMERRRLTKDDLTALEEDGKIKIENWCLCTAPAMRKQVQEWLDGKPVIFENFDY</sequence>